<dbReference type="RefSeq" id="WP_274639770.1">
    <property type="nucleotide sequence ID" value="NZ_JAIWJY010000004.1"/>
</dbReference>
<keyword evidence="2" id="KW-1185">Reference proteome</keyword>
<reference evidence="1" key="1">
    <citation type="submission" date="2021-09" db="EMBL/GenBank/DDBJ databases">
        <authorList>
            <person name="Smyrli M."/>
        </authorList>
    </citation>
    <scope>NUCLEOTIDE SEQUENCE</scope>
    <source>
        <strain evidence="1">LAR25</strain>
    </source>
</reference>
<protein>
    <recommendedName>
        <fullName evidence="3">Lipocalin-like domain-containing protein</fullName>
    </recommendedName>
</protein>
<accession>A0A9X4EM54</accession>
<organism evidence="1 2">
    <name type="scientific">Tenacibaculum larymnensis</name>
    <dbReference type="NCBI Taxonomy" id="2878201"/>
    <lineage>
        <taxon>Bacteria</taxon>
        <taxon>Pseudomonadati</taxon>
        <taxon>Bacteroidota</taxon>
        <taxon>Flavobacteriia</taxon>
        <taxon>Flavobacteriales</taxon>
        <taxon>Flavobacteriaceae</taxon>
        <taxon>Tenacibaculum</taxon>
    </lineage>
</organism>
<evidence type="ECO:0000313" key="1">
    <source>
        <dbReference type="EMBL" id="MDE1206584.1"/>
    </source>
</evidence>
<dbReference type="EMBL" id="JAIWJY010000004">
    <property type="protein sequence ID" value="MDE1206584.1"/>
    <property type="molecule type" value="Genomic_DNA"/>
</dbReference>
<evidence type="ECO:0000313" key="2">
    <source>
        <dbReference type="Proteomes" id="UP001149303"/>
    </source>
</evidence>
<dbReference type="AlphaFoldDB" id="A0A9X4EM54"/>
<sequence>MKKLFFLFTITLLFSCSDSVEIPIHENASIKPEGTWNLTSLTSEYTTKVTSRVLSYESKSNIHGKDYNFSFNFLQNSNKYTTKGAVKIVTKTKINDKVETTNHNATAIQGLSAGKWEVKGNELIFKNGNSNIIQSKFTIESFSKNRMVLKQDLSENKVENNDVIAITGTATIVLER</sequence>
<gene>
    <name evidence="1" type="ORF">LCI24_07220</name>
</gene>
<comment type="caution">
    <text evidence="1">The sequence shown here is derived from an EMBL/GenBank/DDBJ whole genome shotgun (WGS) entry which is preliminary data.</text>
</comment>
<dbReference type="Proteomes" id="UP001149303">
    <property type="component" value="Unassembled WGS sequence"/>
</dbReference>
<proteinExistence type="predicted"/>
<dbReference type="PROSITE" id="PS51257">
    <property type="entry name" value="PROKAR_LIPOPROTEIN"/>
    <property type="match status" value="1"/>
</dbReference>
<name>A0A9X4EM54_9FLAO</name>
<evidence type="ECO:0008006" key="3">
    <source>
        <dbReference type="Google" id="ProtNLM"/>
    </source>
</evidence>